<feature type="region of interest" description="Disordered" evidence="1">
    <location>
        <begin position="120"/>
        <end position="147"/>
    </location>
</feature>
<organism evidence="2 3">
    <name type="scientific">Dreissena polymorpha</name>
    <name type="common">Zebra mussel</name>
    <name type="synonym">Mytilus polymorpha</name>
    <dbReference type="NCBI Taxonomy" id="45954"/>
    <lineage>
        <taxon>Eukaryota</taxon>
        <taxon>Metazoa</taxon>
        <taxon>Spiralia</taxon>
        <taxon>Lophotrochozoa</taxon>
        <taxon>Mollusca</taxon>
        <taxon>Bivalvia</taxon>
        <taxon>Autobranchia</taxon>
        <taxon>Heteroconchia</taxon>
        <taxon>Euheterodonta</taxon>
        <taxon>Imparidentia</taxon>
        <taxon>Neoheterodontei</taxon>
        <taxon>Myida</taxon>
        <taxon>Dreissenoidea</taxon>
        <taxon>Dreissenidae</taxon>
        <taxon>Dreissena</taxon>
    </lineage>
</organism>
<feature type="compositionally biased region" description="Polar residues" evidence="1">
    <location>
        <begin position="13"/>
        <end position="29"/>
    </location>
</feature>
<comment type="caution">
    <text evidence="2">The sequence shown here is derived from an EMBL/GenBank/DDBJ whole genome shotgun (WGS) entry which is preliminary data.</text>
</comment>
<keyword evidence="3" id="KW-1185">Reference proteome</keyword>
<gene>
    <name evidence="2" type="ORF">DPMN_168272</name>
</gene>
<evidence type="ECO:0000313" key="3">
    <source>
        <dbReference type="Proteomes" id="UP000828390"/>
    </source>
</evidence>
<evidence type="ECO:0000313" key="2">
    <source>
        <dbReference type="EMBL" id="KAH3790077.1"/>
    </source>
</evidence>
<accession>A0A9D4F1F9</accession>
<sequence length="193" mass="21440">MKDFRQARGKTGKGSNSKTEHTTSCSPLRQSVRAAQSAYTSLLPSIPSLIMMGSSNSTMGDYNGFADAGSETKHHHPSIGYQYFNQCDNTMTTVRQYDGENARTRMREFENTICDNTMARPKYGLPKHLTPPRAPNRGSNRGKRSHIHPIAARCNSLVKDRLWSLTDLPPEPPSLIPTHCLPNFQAAHQAGQQ</sequence>
<reference evidence="2" key="2">
    <citation type="submission" date="2020-11" db="EMBL/GenBank/DDBJ databases">
        <authorList>
            <person name="McCartney M.A."/>
            <person name="Auch B."/>
            <person name="Kono T."/>
            <person name="Mallez S."/>
            <person name="Becker A."/>
            <person name="Gohl D.M."/>
            <person name="Silverstein K.A.T."/>
            <person name="Koren S."/>
            <person name="Bechman K.B."/>
            <person name="Herman A."/>
            <person name="Abrahante J.E."/>
            <person name="Garbe J."/>
        </authorList>
    </citation>
    <scope>NUCLEOTIDE SEQUENCE</scope>
    <source>
        <strain evidence="2">Duluth1</strain>
        <tissue evidence="2">Whole animal</tissue>
    </source>
</reference>
<dbReference type="EMBL" id="JAIWYP010000008">
    <property type="protein sequence ID" value="KAH3790077.1"/>
    <property type="molecule type" value="Genomic_DNA"/>
</dbReference>
<dbReference type="AlphaFoldDB" id="A0A9D4F1F9"/>
<protein>
    <submittedName>
        <fullName evidence="2">Uncharacterized protein</fullName>
    </submittedName>
</protein>
<reference evidence="2" key="1">
    <citation type="journal article" date="2019" name="bioRxiv">
        <title>The Genome of the Zebra Mussel, Dreissena polymorpha: A Resource for Invasive Species Research.</title>
        <authorList>
            <person name="McCartney M.A."/>
            <person name="Auch B."/>
            <person name="Kono T."/>
            <person name="Mallez S."/>
            <person name="Zhang Y."/>
            <person name="Obille A."/>
            <person name="Becker A."/>
            <person name="Abrahante J.E."/>
            <person name="Garbe J."/>
            <person name="Badalamenti J.P."/>
            <person name="Herman A."/>
            <person name="Mangelson H."/>
            <person name="Liachko I."/>
            <person name="Sullivan S."/>
            <person name="Sone E.D."/>
            <person name="Koren S."/>
            <person name="Silverstein K.A.T."/>
            <person name="Beckman K.B."/>
            <person name="Gohl D.M."/>
        </authorList>
    </citation>
    <scope>NUCLEOTIDE SEQUENCE</scope>
    <source>
        <strain evidence="2">Duluth1</strain>
        <tissue evidence="2">Whole animal</tissue>
    </source>
</reference>
<dbReference type="Proteomes" id="UP000828390">
    <property type="component" value="Unassembled WGS sequence"/>
</dbReference>
<proteinExistence type="predicted"/>
<evidence type="ECO:0000256" key="1">
    <source>
        <dbReference type="SAM" id="MobiDB-lite"/>
    </source>
</evidence>
<name>A0A9D4F1F9_DREPO</name>
<feature type="region of interest" description="Disordered" evidence="1">
    <location>
        <begin position="1"/>
        <end position="29"/>
    </location>
</feature>